<dbReference type="AlphaFoldDB" id="A0A3L8PW97"/>
<reference evidence="1 2" key="1">
    <citation type="submission" date="2018-09" db="EMBL/GenBank/DDBJ databases">
        <title>Phylogeny of the Shewanellaceae, and recommendation for two new genera, Pseudoshewanella and Parashewanella.</title>
        <authorList>
            <person name="Wang G."/>
        </authorList>
    </citation>
    <scope>NUCLEOTIDE SEQUENCE [LARGE SCALE GENOMIC DNA]</scope>
    <source>
        <strain evidence="1 2">C51</strain>
    </source>
</reference>
<accession>A0A3L8PW97</accession>
<keyword evidence="2" id="KW-1185">Reference proteome</keyword>
<sequence length="121" mass="14463">MATSDQLEIIYDGDCPFCRNIVLKRDLESNGFQVEMINARNLSKQQLMYYQDAGYDLNEGMLVKYQHKLHYGHNALMLLLRLSRHQSLGVKMFEIIYLKMNQNWLYRMLVKIRLWFVSPIK</sequence>
<name>A0A3L8PW97_9GAMM</name>
<dbReference type="GO" id="GO:0015035">
    <property type="term" value="F:protein-disulfide reductase activity"/>
    <property type="evidence" value="ECO:0007669"/>
    <property type="project" value="InterPro"/>
</dbReference>
<dbReference type="OrthoDB" id="9180348at2"/>
<dbReference type="InterPro" id="IPR007263">
    <property type="entry name" value="DCC1-like"/>
</dbReference>
<dbReference type="Proteomes" id="UP000281474">
    <property type="component" value="Unassembled WGS sequence"/>
</dbReference>
<organism evidence="1 2">
    <name type="scientific">Parashewanella curva</name>
    <dbReference type="NCBI Taxonomy" id="2338552"/>
    <lineage>
        <taxon>Bacteria</taxon>
        <taxon>Pseudomonadati</taxon>
        <taxon>Pseudomonadota</taxon>
        <taxon>Gammaproteobacteria</taxon>
        <taxon>Alteromonadales</taxon>
        <taxon>Shewanellaceae</taxon>
        <taxon>Parashewanella</taxon>
    </lineage>
</organism>
<gene>
    <name evidence="1" type="ORF">D5018_11445</name>
</gene>
<dbReference type="EMBL" id="QZEI01000031">
    <property type="protein sequence ID" value="RLV59561.1"/>
    <property type="molecule type" value="Genomic_DNA"/>
</dbReference>
<protein>
    <submittedName>
        <fullName evidence="1">DUF393 domain-containing protein</fullName>
    </submittedName>
</protein>
<comment type="caution">
    <text evidence="1">The sequence shown here is derived from an EMBL/GenBank/DDBJ whole genome shotgun (WGS) entry which is preliminary data.</text>
</comment>
<proteinExistence type="predicted"/>
<evidence type="ECO:0000313" key="1">
    <source>
        <dbReference type="EMBL" id="RLV59561.1"/>
    </source>
</evidence>
<evidence type="ECO:0000313" key="2">
    <source>
        <dbReference type="Proteomes" id="UP000281474"/>
    </source>
</evidence>
<dbReference type="Pfam" id="PF04134">
    <property type="entry name" value="DCC1-like"/>
    <property type="match status" value="1"/>
</dbReference>
<dbReference type="RefSeq" id="WP_121839140.1">
    <property type="nucleotide sequence ID" value="NZ_ML014780.1"/>
</dbReference>